<reference evidence="1 2" key="1">
    <citation type="journal article" date="2021" name="Commun. Biol.">
        <title>The genome of Shorea leprosula (Dipterocarpaceae) highlights the ecological relevance of drought in aseasonal tropical rainforests.</title>
        <authorList>
            <person name="Ng K.K.S."/>
            <person name="Kobayashi M.J."/>
            <person name="Fawcett J.A."/>
            <person name="Hatakeyama M."/>
            <person name="Paape T."/>
            <person name="Ng C.H."/>
            <person name="Ang C.C."/>
            <person name="Tnah L.H."/>
            <person name="Lee C.T."/>
            <person name="Nishiyama T."/>
            <person name="Sese J."/>
            <person name="O'Brien M.J."/>
            <person name="Copetti D."/>
            <person name="Mohd Noor M.I."/>
            <person name="Ong R.C."/>
            <person name="Putra M."/>
            <person name="Sireger I.Z."/>
            <person name="Indrioko S."/>
            <person name="Kosugi Y."/>
            <person name="Izuno A."/>
            <person name="Isagi Y."/>
            <person name="Lee S.L."/>
            <person name="Shimizu K.K."/>
        </authorList>
    </citation>
    <scope>NUCLEOTIDE SEQUENCE [LARGE SCALE GENOMIC DNA]</scope>
    <source>
        <strain evidence="1">214</strain>
    </source>
</reference>
<dbReference type="EMBL" id="BPVZ01000082">
    <property type="protein sequence ID" value="GKV29274.1"/>
    <property type="molecule type" value="Genomic_DNA"/>
</dbReference>
<dbReference type="Proteomes" id="UP001054252">
    <property type="component" value="Unassembled WGS sequence"/>
</dbReference>
<evidence type="ECO:0000313" key="2">
    <source>
        <dbReference type="Proteomes" id="UP001054252"/>
    </source>
</evidence>
<accession>A0AAV5KX52</accession>
<sequence length="85" mass="10190">MDDDQDSWYLLKTVYEHPTLLYESISKLPHTNWYAMTQKKHQHNDHGRRPRLMVPLDRKNLQEEPTAILRGVLRANYHTHCCTMT</sequence>
<protein>
    <submittedName>
        <fullName evidence="1">Uncharacterized protein</fullName>
    </submittedName>
</protein>
<name>A0AAV5KX52_9ROSI</name>
<gene>
    <name evidence="1" type="ORF">SLEP1_g38210</name>
</gene>
<proteinExistence type="predicted"/>
<keyword evidence="2" id="KW-1185">Reference proteome</keyword>
<evidence type="ECO:0000313" key="1">
    <source>
        <dbReference type="EMBL" id="GKV29274.1"/>
    </source>
</evidence>
<comment type="caution">
    <text evidence="1">The sequence shown here is derived from an EMBL/GenBank/DDBJ whole genome shotgun (WGS) entry which is preliminary data.</text>
</comment>
<organism evidence="1 2">
    <name type="scientific">Rubroshorea leprosula</name>
    <dbReference type="NCBI Taxonomy" id="152421"/>
    <lineage>
        <taxon>Eukaryota</taxon>
        <taxon>Viridiplantae</taxon>
        <taxon>Streptophyta</taxon>
        <taxon>Embryophyta</taxon>
        <taxon>Tracheophyta</taxon>
        <taxon>Spermatophyta</taxon>
        <taxon>Magnoliopsida</taxon>
        <taxon>eudicotyledons</taxon>
        <taxon>Gunneridae</taxon>
        <taxon>Pentapetalae</taxon>
        <taxon>rosids</taxon>
        <taxon>malvids</taxon>
        <taxon>Malvales</taxon>
        <taxon>Dipterocarpaceae</taxon>
        <taxon>Rubroshorea</taxon>
    </lineage>
</organism>
<dbReference type="AlphaFoldDB" id="A0AAV5KX52"/>